<dbReference type="Pfam" id="PF25598">
    <property type="entry name" value="ARM_PUB"/>
    <property type="match status" value="1"/>
</dbReference>
<evidence type="ECO:0000256" key="6">
    <source>
        <dbReference type="SAM" id="MobiDB-lite"/>
    </source>
</evidence>
<evidence type="ECO:0000256" key="3">
    <source>
        <dbReference type="ARBA" id="ARBA00022679"/>
    </source>
</evidence>
<dbReference type="InterPro" id="IPR013083">
    <property type="entry name" value="Znf_RING/FYVE/PHD"/>
</dbReference>
<keyword evidence="3 5" id="KW-0808">Transferase</keyword>
<proteinExistence type="predicted"/>
<dbReference type="GO" id="GO:0061630">
    <property type="term" value="F:ubiquitin protein ligase activity"/>
    <property type="evidence" value="ECO:0007669"/>
    <property type="project" value="UniProtKB-UniRule"/>
</dbReference>
<reference evidence="8" key="1">
    <citation type="journal article" date="2023" name="GigaByte">
        <title>Genome assembly of the bearded iris, Iris pallida Lam.</title>
        <authorList>
            <person name="Bruccoleri R.E."/>
            <person name="Oakeley E.J."/>
            <person name="Faust A.M.E."/>
            <person name="Altorfer M."/>
            <person name="Dessus-Babus S."/>
            <person name="Burckhardt D."/>
            <person name="Oertli M."/>
            <person name="Naumann U."/>
            <person name="Petersen F."/>
            <person name="Wong J."/>
        </authorList>
    </citation>
    <scope>NUCLEOTIDE SEQUENCE</scope>
    <source>
        <strain evidence="8">GSM-AAB239-AS_SAM_17_03QT</strain>
    </source>
</reference>
<feature type="region of interest" description="Disordered" evidence="6">
    <location>
        <begin position="1"/>
        <end position="29"/>
    </location>
</feature>
<evidence type="ECO:0000313" key="9">
    <source>
        <dbReference type="Proteomes" id="UP001140949"/>
    </source>
</evidence>
<dbReference type="InterPro" id="IPR016024">
    <property type="entry name" value="ARM-type_fold"/>
</dbReference>
<dbReference type="InterPro" id="IPR045185">
    <property type="entry name" value="PUB22/23/24-like"/>
</dbReference>
<gene>
    <name evidence="8" type="ORF">M6B38_152425</name>
</gene>
<dbReference type="PANTHER" id="PTHR22849">
    <property type="entry name" value="WDSAM1 PROTEIN"/>
    <property type="match status" value="1"/>
</dbReference>
<dbReference type="FunFam" id="3.30.40.10:FF:000442">
    <property type="entry name" value="RING-type E3 ubiquitin transferase"/>
    <property type="match status" value="1"/>
</dbReference>
<dbReference type="InterPro" id="IPR045210">
    <property type="entry name" value="RING-Ubox_PUB"/>
</dbReference>
<organism evidence="8 9">
    <name type="scientific">Iris pallida</name>
    <name type="common">Sweet iris</name>
    <dbReference type="NCBI Taxonomy" id="29817"/>
    <lineage>
        <taxon>Eukaryota</taxon>
        <taxon>Viridiplantae</taxon>
        <taxon>Streptophyta</taxon>
        <taxon>Embryophyta</taxon>
        <taxon>Tracheophyta</taxon>
        <taxon>Spermatophyta</taxon>
        <taxon>Magnoliopsida</taxon>
        <taxon>Liliopsida</taxon>
        <taxon>Asparagales</taxon>
        <taxon>Iridaceae</taxon>
        <taxon>Iridoideae</taxon>
        <taxon>Irideae</taxon>
        <taxon>Iris</taxon>
    </lineage>
</organism>
<evidence type="ECO:0000259" key="7">
    <source>
        <dbReference type="PROSITE" id="PS51698"/>
    </source>
</evidence>
<dbReference type="InterPro" id="IPR003613">
    <property type="entry name" value="Ubox_domain"/>
</dbReference>
<dbReference type="PANTHER" id="PTHR22849:SF161">
    <property type="entry name" value="U-BOX DOMAIN-CONTAINING PROTEIN"/>
    <property type="match status" value="1"/>
</dbReference>
<dbReference type="InterPro" id="IPR011989">
    <property type="entry name" value="ARM-like"/>
</dbReference>
<sequence>MASSKRNPKASRPTTKAQRPRAEPPGAVEVSIPNHFRCPISLDLMADPVTVSTGITYDRGSIETWLGTGQRTCPVTKRELGAADEDPVPNHSLRRMIQEWCVANRSLGVERVPTPKVPLTAARASEILSELVTSRGGGNYVVRCRELASRVGSLARESDRNRRCFVQAGAGRVLAALFGELAACGASADDEILSALALMLPLDKEACRHIAASTESFGAVASIMRSDDLASRLNAILVLKEVLSKGKEFVVRAARAEGLGEALVELLRKPTSPRAAKAAMAAAFCLVSSDEGAATRLLDLGLVPLVLETLVESERSMCEKALAVLDAVCSTERGRDEARGHALTVPVLVKKMFRVSDAATEFVVSALWKLACRKCEGMEEEMRRGVLAEATQVGAFQKVLLLLQVGCGAATKEKATQLLKMMNGHRGRLDCMDTMDLRGLRKSF</sequence>
<evidence type="ECO:0000256" key="5">
    <source>
        <dbReference type="RuleBase" id="RU369093"/>
    </source>
</evidence>
<dbReference type="CDD" id="cd16664">
    <property type="entry name" value="RING-Ubox_PUB"/>
    <property type="match status" value="1"/>
</dbReference>
<dbReference type="SUPFAM" id="SSF48371">
    <property type="entry name" value="ARM repeat"/>
    <property type="match status" value="1"/>
</dbReference>
<name>A0AAX6F6M2_IRIPA</name>
<keyword evidence="9" id="KW-1185">Reference proteome</keyword>
<dbReference type="AlphaFoldDB" id="A0AAX6F6M2"/>
<dbReference type="Proteomes" id="UP001140949">
    <property type="component" value="Unassembled WGS sequence"/>
</dbReference>
<keyword evidence="4 5" id="KW-0833">Ubl conjugation pathway</keyword>
<protein>
    <recommendedName>
        <fullName evidence="5 7">U-box domain-containing protein</fullName>
        <ecNumber evidence="5">2.3.2.27</ecNumber>
    </recommendedName>
    <alternativeName>
        <fullName evidence="5">RING-type E3 ubiquitin transferase PUB</fullName>
    </alternativeName>
</protein>
<dbReference type="EC" id="2.3.2.27" evidence="5"/>
<feature type="domain" description="U-box" evidence="7">
    <location>
        <begin position="31"/>
        <end position="107"/>
    </location>
</feature>
<evidence type="ECO:0000256" key="4">
    <source>
        <dbReference type="ARBA" id="ARBA00022786"/>
    </source>
</evidence>
<dbReference type="SMART" id="SM00504">
    <property type="entry name" value="Ubox"/>
    <property type="match status" value="1"/>
</dbReference>
<accession>A0AAX6F6M2</accession>
<evidence type="ECO:0000256" key="2">
    <source>
        <dbReference type="ARBA" id="ARBA00004906"/>
    </source>
</evidence>
<dbReference type="SUPFAM" id="SSF57850">
    <property type="entry name" value="RING/U-box"/>
    <property type="match status" value="1"/>
</dbReference>
<dbReference type="Gene3D" id="1.25.10.10">
    <property type="entry name" value="Leucine-rich Repeat Variant"/>
    <property type="match status" value="1"/>
</dbReference>
<dbReference type="PROSITE" id="PS51698">
    <property type="entry name" value="U_BOX"/>
    <property type="match status" value="1"/>
</dbReference>
<comment type="caution">
    <text evidence="8">The sequence shown here is derived from an EMBL/GenBank/DDBJ whole genome shotgun (WGS) entry which is preliminary data.</text>
</comment>
<evidence type="ECO:0000256" key="1">
    <source>
        <dbReference type="ARBA" id="ARBA00000900"/>
    </source>
</evidence>
<dbReference type="InterPro" id="IPR058678">
    <property type="entry name" value="ARM_PUB"/>
</dbReference>
<evidence type="ECO:0000313" key="8">
    <source>
        <dbReference type="EMBL" id="KAJ6812054.1"/>
    </source>
</evidence>
<comment type="pathway">
    <text evidence="2 5">Protein modification; protein ubiquitination.</text>
</comment>
<dbReference type="Pfam" id="PF04564">
    <property type="entry name" value="U-box"/>
    <property type="match status" value="1"/>
</dbReference>
<reference evidence="8" key="2">
    <citation type="submission" date="2023-04" db="EMBL/GenBank/DDBJ databases">
        <authorList>
            <person name="Bruccoleri R.E."/>
            <person name="Oakeley E.J."/>
            <person name="Faust A.-M."/>
            <person name="Dessus-Babus S."/>
            <person name="Altorfer M."/>
            <person name="Burckhardt D."/>
            <person name="Oertli M."/>
            <person name="Naumann U."/>
            <person name="Petersen F."/>
            <person name="Wong J."/>
        </authorList>
    </citation>
    <scope>NUCLEOTIDE SEQUENCE</scope>
    <source>
        <strain evidence="8">GSM-AAB239-AS_SAM_17_03QT</strain>
        <tissue evidence="8">Leaf</tissue>
    </source>
</reference>
<dbReference type="GO" id="GO:0016567">
    <property type="term" value="P:protein ubiquitination"/>
    <property type="evidence" value="ECO:0007669"/>
    <property type="project" value="UniProtKB-UniRule"/>
</dbReference>
<comment type="catalytic activity">
    <reaction evidence="1 5">
        <text>S-ubiquitinyl-[E2 ubiquitin-conjugating enzyme]-L-cysteine + [acceptor protein]-L-lysine = [E2 ubiquitin-conjugating enzyme]-L-cysteine + N(6)-ubiquitinyl-[acceptor protein]-L-lysine.</text>
        <dbReference type="EC" id="2.3.2.27"/>
    </reaction>
</comment>
<comment type="function">
    <text evidence="5">Functions as an E3 ubiquitin ligase.</text>
</comment>
<dbReference type="Gene3D" id="3.30.40.10">
    <property type="entry name" value="Zinc/RING finger domain, C3HC4 (zinc finger)"/>
    <property type="match status" value="1"/>
</dbReference>
<dbReference type="EMBL" id="JANAVB010031416">
    <property type="protein sequence ID" value="KAJ6812054.1"/>
    <property type="molecule type" value="Genomic_DNA"/>
</dbReference>